<dbReference type="EMBL" id="VBAL01000177">
    <property type="protein sequence ID" value="TMI98226.1"/>
    <property type="molecule type" value="Genomic_DNA"/>
</dbReference>
<name>A0A537KRS1_9BACT</name>
<dbReference type="InterPro" id="IPR030802">
    <property type="entry name" value="Permease_MalE"/>
</dbReference>
<dbReference type="Pfam" id="PF02405">
    <property type="entry name" value="MlaE"/>
    <property type="match status" value="1"/>
</dbReference>
<organism evidence="2 3">
    <name type="scientific">Candidatus Segetimicrobium genomatis</name>
    <dbReference type="NCBI Taxonomy" id="2569760"/>
    <lineage>
        <taxon>Bacteria</taxon>
        <taxon>Bacillati</taxon>
        <taxon>Candidatus Sysuimicrobiota</taxon>
        <taxon>Candidatus Sysuimicrobiia</taxon>
        <taxon>Candidatus Sysuimicrobiales</taxon>
        <taxon>Candidatus Segetimicrobiaceae</taxon>
        <taxon>Candidatus Segetimicrobium</taxon>
    </lineage>
</organism>
<dbReference type="PANTHER" id="PTHR30188:SF4">
    <property type="entry name" value="PROTEIN TRIGALACTOSYLDIACYLGLYCEROL 1, CHLOROPLASTIC"/>
    <property type="match status" value="1"/>
</dbReference>
<keyword evidence="1" id="KW-0812">Transmembrane</keyword>
<dbReference type="AlphaFoldDB" id="A0A537KRS1"/>
<feature type="transmembrane region" description="Helical" evidence="1">
    <location>
        <begin position="210"/>
        <end position="233"/>
    </location>
</feature>
<evidence type="ECO:0000313" key="3">
    <source>
        <dbReference type="Proteomes" id="UP000319353"/>
    </source>
</evidence>
<evidence type="ECO:0000313" key="2">
    <source>
        <dbReference type="EMBL" id="TMI98226.1"/>
    </source>
</evidence>
<proteinExistence type="predicted"/>
<dbReference type="GO" id="GO:0005548">
    <property type="term" value="F:phospholipid transporter activity"/>
    <property type="evidence" value="ECO:0007669"/>
    <property type="project" value="TreeGrafter"/>
</dbReference>
<dbReference type="Proteomes" id="UP000319353">
    <property type="component" value="Unassembled WGS sequence"/>
</dbReference>
<evidence type="ECO:0000256" key="1">
    <source>
        <dbReference type="SAM" id="Phobius"/>
    </source>
</evidence>
<accession>A0A537KRS1</accession>
<feature type="transmembrane region" description="Helical" evidence="1">
    <location>
        <begin position="65"/>
        <end position="84"/>
    </location>
</feature>
<feature type="transmembrane region" description="Helical" evidence="1">
    <location>
        <begin position="245"/>
        <end position="269"/>
    </location>
</feature>
<dbReference type="PANTHER" id="PTHR30188">
    <property type="entry name" value="ABC TRANSPORTER PERMEASE PROTEIN-RELATED"/>
    <property type="match status" value="1"/>
</dbReference>
<comment type="caution">
    <text evidence="2">The sequence shown here is derived from an EMBL/GenBank/DDBJ whole genome shotgun (WGS) entry which is preliminary data.</text>
</comment>
<keyword evidence="1" id="KW-0472">Membrane</keyword>
<sequence>METQDTPMNGVPVALDLRRDVGRWSLRTAGHAGRFTFLLFDMVRGLTEWRIWLPRMVEQAVNTGYGSLFIVLLVSGFAGAVTSLQTGYQFTGQLPLYVAGGVIVESMILELGPVLSGLILAGRIGARYAAELGTMRVTEQIDALESLGRSPISHLLLPRVIAGLFVIPPLIMFADTFGVLVGWVTAKSTLGITDADFVYGARYFFRPLDLWYSLIKSYFFAATVTIIPCYIGYNTQQGAEGVGRSTTAAVVASCVTILLLDTVITKLLLG</sequence>
<reference evidence="2 3" key="1">
    <citation type="journal article" date="2019" name="Nat. Microbiol.">
        <title>Mediterranean grassland soil C-N compound turnover is dependent on rainfall and depth, and is mediated by genomically divergent microorganisms.</title>
        <authorList>
            <person name="Diamond S."/>
            <person name="Andeer P.F."/>
            <person name="Li Z."/>
            <person name="Crits-Christoph A."/>
            <person name="Burstein D."/>
            <person name="Anantharaman K."/>
            <person name="Lane K.R."/>
            <person name="Thomas B.C."/>
            <person name="Pan C."/>
            <person name="Northen T.R."/>
            <person name="Banfield J.F."/>
        </authorList>
    </citation>
    <scope>NUCLEOTIDE SEQUENCE [LARGE SCALE GENOMIC DNA]</scope>
    <source>
        <strain evidence="2">NP_4</strain>
    </source>
</reference>
<feature type="transmembrane region" description="Helical" evidence="1">
    <location>
        <begin position="160"/>
        <end position="184"/>
    </location>
</feature>
<protein>
    <submittedName>
        <fullName evidence="2">ABC transporter permease</fullName>
    </submittedName>
</protein>
<gene>
    <name evidence="2" type="ORF">E6H01_12550</name>
</gene>
<dbReference type="GO" id="GO:0043190">
    <property type="term" value="C:ATP-binding cassette (ABC) transporter complex"/>
    <property type="evidence" value="ECO:0007669"/>
    <property type="project" value="InterPro"/>
</dbReference>
<keyword evidence="1" id="KW-1133">Transmembrane helix</keyword>
<feature type="transmembrane region" description="Helical" evidence="1">
    <location>
        <begin position="96"/>
        <end position="121"/>
    </location>
</feature>